<feature type="compositionally biased region" description="Basic and acidic residues" evidence="1">
    <location>
        <begin position="125"/>
        <end position="134"/>
    </location>
</feature>
<protein>
    <submittedName>
        <fullName evidence="2">Uncharacterized protein</fullName>
    </submittedName>
</protein>
<dbReference type="EMBL" id="MN738786">
    <property type="protein sequence ID" value="QHT36660.1"/>
    <property type="molecule type" value="Genomic_DNA"/>
</dbReference>
<evidence type="ECO:0000313" key="2">
    <source>
        <dbReference type="EMBL" id="QHT36660.1"/>
    </source>
</evidence>
<proteinExistence type="predicted"/>
<name>A0A6C0F9U7_9ZZZZ</name>
<evidence type="ECO:0000256" key="1">
    <source>
        <dbReference type="SAM" id="MobiDB-lite"/>
    </source>
</evidence>
<reference evidence="2" key="1">
    <citation type="journal article" date="2020" name="Nature">
        <title>Giant virus diversity and host interactions through global metagenomics.</title>
        <authorList>
            <person name="Schulz F."/>
            <person name="Roux S."/>
            <person name="Paez-Espino D."/>
            <person name="Jungbluth S."/>
            <person name="Walsh D.A."/>
            <person name="Denef V.J."/>
            <person name="McMahon K.D."/>
            <person name="Konstantinidis K.T."/>
            <person name="Eloe-Fadrosh E.A."/>
            <person name="Kyrpides N.C."/>
            <person name="Woyke T."/>
        </authorList>
    </citation>
    <scope>NUCLEOTIDE SEQUENCE</scope>
    <source>
        <strain evidence="2">GVMAG-S-ERX555967-130</strain>
    </source>
</reference>
<dbReference type="AlphaFoldDB" id="A0A6C0F9U7"/>
<accession>A0A6C0F9U7</accession>
<sequence length="134" mass="16264">MEVEQMTRSLKEYQVFTETMIEMYRERMKELVMSDDTPDYMRDMYIESPNYLEADNLLRMLKTYHWLSLTDKQKKDKLDDQLEDYFYVYSDEYSDDYSDERSDYTDETRSSADYDLNDSDGSVVDNKDESRVSR</sequence>
<feature type="region of interest" description="Disordered" evidence="1">
    <location>
        <begin position="95"/>
        <end position="134"/>
    </location>
</feature>
<organism evidence="2">
    <name type="scientific">viral metagenome</name>
    <dbReference type="NCBI Taxonomy" id="1070528"/>
    <lineage>
        <taxon>unclassified sequences</taxon>
        <taxon>metagenomes</taxon>
        <taxon>organismal metagenomes</taxon>
    </lineage>
</organism>
<feature type="compositionally biased region" description="Basic and acidic residues" evidence="1">
    <location>
        <begin position="99"/>
        <end position="112"/>
    </location>
</feature>